<gene>
    <name evidence="2" type="ORF">CXB51_029883</name>
</gene>
<accession>A0A8J6CR29</accession>
<dbReference type="EMBL" id="JAHUZN010000011">
    <property type="protein sequence ID" value="KAG8479390.1"/>
    <property type="molecule type" value="Genomic_DNA"/>
</dbReference>
<comment type="caution">
    <text evidence="2">The sequence shown here is derived from an EMBL/GenBank/DDBJ whole genome shotgun (WGS) entry which is preliminary data.</text>
</comment>
<dbReference type="AlphaFoldDB" id="A0A8J6CR29"/>
<dbReference type="Gene3D" id="3.60.10.10">
    <property type="entry name" value="Endonuclease/exonuclease/phosphatase"/>
    <property type="match status" value="1"/>
</dbReference>
<evidence type="ECO:0000313" key="3">
    <source>
        <dbReference type="Proteomes" id="UP000701853"/>
    </source>
</evidence>
<evidence type="ECO:0000256" key="1">
    <source>
        <dbReference type="SAM" id="MobiDB-lite"/>
    </source>
</evidence>
<evidence type="ECO:0000313" key="2">
    <source>
        <dbReference type="EMBL" id="KAG8479390.1"/>
    </source>
</evidence>
<name>A0A8J6CR29_9ROSI</name>
<dbReference type="OrthoDB" id="1881450at2759"/>
<reference evidence="2 3" key="1">
    <citation type="journal article" date="2021" name="bioRxiv">
        <title>The Gossypium anomalum genome as a resource for cotton improvement and evolutionary analysis of hybrid incompatibility.</title>
        <authorList>
            <person name="Grover C.E."/>
            <person name="Yuan D."/>
            <person name="Arick M.A."/>
            <person name="Miller E.R."/>
            <person name="Hu G."/>
            <person name="Peterson D.G."/>
            <person name="Wendel J.F."/>
            <person name="Udall J.A."/>
        </authorList>
    </citation>
    <scope>NUCLEOTIDE SEQUENCE [LARGE SCALE GENOMIC DNA]</scope>
    <source>
        <strain evidence="2">JFW-Udall</strain>
        <tissue evidence="2">Leaf</tissue>
    </source>
</reference>
<protein>
    <recommendedName>
        <fullName evidence="4">Endonuclease/exonuclease/phosphatase domain-containing protein</fullName>
    </recommendedName>
</protein>
<organism evidence="2 3">
    <name type="scientific">Gossypium anomalum</name>
    <dbReference type="NCBI Taxonomy" id="47600"/>
    <lineage>
        <taxon>Eukaryota</taxon>
        <taxon>Viridiplantae</taxon>
        <taxon>Streptophyta</taxon>
        <taxon>Embryophyta</taxon>
        <taxon>Tracheophyta</taxon>
        <taxon>Spermatophyta</taxon>
        <taxon>Magnoliopsida</taxon>
        <taxon>eudicotyledons</taxon>
        <taxon>Gunneridae</taxon>
        <taxon>Pentapetalae</taxon>
        <taxon>rosids</taxon>
        <taxon>malvids</taxon>
        <taxon>Malvales</taxon>
        <taxon>Malvaceae</taxon>
        <taxon>Malvoideae</taxon>
        <taxon>Gossypium</taxon>
    </lineage>
</organism>
<feature type="region of interest" description="Disordered" evidence="1">
    <location>
        <begin position="1"/>
        <end position="20"/>
    </location>
</feature>
<sequence>MGLSESLDDTERKSRKRERREKAVANASLSNLDINNRRKLILGEAKKTWDVGKKAFGSVVTIWDRGSFQVDKDLCEERFIVVGKWLPKGIEVVLINVYAPNTISEQKILWVNLLALKNSFACSWIIGGSFNVVRNKSERSNCVGLMNASKEFNSFIDNYKMVDLPLMGKKFTWYGPNMNESVEADLHAAGMKQVQLEVGHTSP</sequence>
<dbReference type="InterPro" id="IPR036691">
    <property type="entry name" value="Endo/exonu/phosph_ase_sf"/>
</dbReference>
<dbReference type="Proteomes" id="UP000701853">
    <property type="component" value="Chromosome 11"/>
</dbReference>
<evidence type="ECO:0008006" key="4">
    <source>
        <dbReference type="Google" id="ProtNLM"/>
    </source>
</evidence>
<keyword evidence="3" id="KW-1185">Reference proteome</keyword>
<dbReference type="SUPFAM" id="SSF56219">
    <property type="entry name" value="DNase I-like"/>
    <property type="match status" value="1"/>
</dbReference>
<proteinExistence type="predicted"/>